<reference evidence="6 7" key="1">
    <citation type="submission" date="2020-05" db="EMBL/GenBank/DDBJ databases">
        <title>Aquincola sp. isolate from soil.</title>
        <authorList>
            <person name="Han J."/>
            <person name="Kim D.-U."/>
        </authorList>
    </citation>
    <scope>NUCLEOTIDE SEQUENCE [LARGE SCALE GENOMIC DNA]</scope>
    <source>
        <strain evidence="6 7">S2</strain>
    </source>
</reference>
<evidence type="ECO:0000313" key="6">
    <source>
        <dbReference type="EMBL" id="NRF67957.1"/>
    </source>
</evidence>
<evidence type="ECO:0000256" key="1">
    <source>
        <dbReference type="ARBA" id="ARBA00000085"/>
    </source>
</evidence>
<dbReference type="InterPro" id="IPR004358">
    <property type="entry name" value="Sig_transdc_His_kin-like_C"/>
</dbReference>
<dbReference type="PANTHER" id="PTHR45339">
    <property type="entry name" value="HYBRID SIGNAL TRANSDUCTION HISTIDINE KINASE J"/>
    <property type="match status" value="1"/>
</dbReference>
<dbReference type="CDD" id="cd16922">
    <property type="entry name" value="HATPase_EvgS-ArcB-TorS-like"/>
    <property type="match status" value="1"/>
</dbReference>
<dbReference type="Gene3D" id="1.10.287.130">
    <property type="match status" value="1"/>
</dbReference>
<dbReference type="InterPro" id="IPR005467">
    <property type="entry name" value="His_kinase_dom"/>
</dbReference>
<dbReference type="SUPFAM" id="SSF55874">
    <property type="entry name" value="ATPase domain of HSP90 chaperone/DNA topoisomerase II/histidine kinase"/>
    <property type="match status" value="1"/>
</dbReference>
<dbReference type="EMBL" id="JABRWJ010000004">
    <property type="protein sequence ID" value="NRF67957.1"/>
    <property type="molecule type" value="Genomic_DNA"/>
</dbReference>
<dbReference type="Pfam" id="PF00512">
    <property type="entry name" value="HisKA"/>
    <property type="match status" value="1"/>
</dbReference>
<dbReference type="InterPro" id="IPR036890">
    <property type="entry name" value="HATPase_C_sf"/>
</dbReference>
<comment type="catalytic activity">
    <reaction evidence="1">
        <text>ATP + protein L-histidine = ADP + protein N-phospho-L-histidine.</text>
        <dbReference type="EC" id="2.7.13.3"/>
    </reaction>
</comment>
<gene>
    <name evidence="6" type="ORF">HLB44_13270</name>
</gene>
<dbReference type="Gene3D" id="3.30.565.10">
    <property type="entry name" value="Histidine kinase-like ATPase, C-terminal domain"/>
    <property type="match status" value="1"/>
</dbReference>
<feature type="domain" description="Histidine kinase" evidence="5">
    <location>
        <begin position="272"/>
        <end position="493"/>
    </location>
</feature>
<dbReference type="SMART" id="SM00387">
    <property type="entry name" value="HATPase_c"/>
    <property type="match status" value="1"/>
</dbReference>
<dbReference type="Proteomes" id="UP000737171">
    <property type="component" value="Unassembled WGS sequence"/>
</dbReference>
<dbReference type="InterPro" id="IPR003594">
    <property type="entry name" value="HATPase_dom"/>
</dbReference>
<keyword evidence="3" id="KW-0597">Phosphoprotein</keyword>
<evidence type="ECO:0000256" key="4">
    <source>
        <dbReference type="ARBA" id="ARBA00023012"/>
    </source>
</evidence>
<organism evidence="6 7">
    <name type="scientific">Pseudaquabacterium terrae</name>
    <dbReference type="NCBI Taxonomy" id="2732868"/>
    <lineage>
        <taxon>Bacteria</taxon>
        <taxon>Pseudomonadati</taxon>
        <taxon>Pseudomonadota</taxon>
        <taxon>Betaproteobacteria</taxon>
        <taxon>Burkholderiales</taxon>
        <taxon>Sphaerotilaceae</taxon>
        <taxon>Pseudaquabacterium</taxon>
    </lineage>
</organism>
<comment type="caution">
    <text evidence="6">The sequence shown here is derived from an EMBL/GenBank/DDBJ whole genome shotgun (WGS) entry which is preliminary data.</text>
</comment>
<proteinExistence type="predicted"/>
<sequence length="495" mass="53916">MTDDSPPPQLLLAYEDLRHYEWLQLPMWVFDTDRSAIPWANEAGLVFWRAVSRDELAARDYSDISPAARERLLASMQQHVQGRLVRESWTLYPRDEPLTSELVSRGVRLPDGRQALLFASEPLAASYDPSMLRGLEALRHAAVRVALHRIDGGPALMRNPAALAAFGPLDGASGSAEPTLAALFVEPALTEAIVDTVREGGAFAGEALLRTRQGERWHAIDARAVRDPVTGSAVLQFNARDISDLKAALAALEAARDAAEAANRAKSSFLANMSHELRTPMNGVLNLTRLVLETRLEPRQRHFLELSLQSAQGLMQIIDDVLDLSKIEADKMLLAPLPVSLNDMLRGALAPLQAQAMQRGLAFDWTIAADVPDAVLADAPRWRQILLNLAGNALKFTEQGSVRVHVEQLAADASHALLACSVRDSGIGMTPEQLAVVFEPFTQADSSVTRRYGGTGLGLSIVRRLVQLMGGRIEVDSRPGEGSCFRFVVPVGLAD</sequence>
<dbReference type="PROSITE" id="PS50109">
    <property type="entry name" value="HIS_KIN"/>
    <property type="match status" value="1"/>
</dbReference>
<evidence type="ECO:0000256" key="2">
    <source>
        <dbReference type="ARBA" id="ARBA00012438"/>
    </source>
</evidence>
<dbReference type="InterPro" id="IPR003661">
    <property type="entry name" value="HisK_dim/P_dom"/>
</dbReference>
<accession>A0ABX2EH93</accession>
<dbReference type="PANTHER" id="PTHR45339:SF1">
    <property type="entry name" value="HYBRID SIGNAL TRANSDUCTION HISTIDINE KINASE J"/>
    <property type="match status" value="1"/>
</dbReference>
<name>A0ABX2EH93_9BURK</name>
<protein>
    <recommendedName>
        <fullName evidence="2">histidine kinase</fullName>
        <ecNumber evidence="2">2.7.13.3</ecNumber>
    </recommendedName>
</protein>
<dbReference type="SUPFAM" id="SSF47384">
    <property type="entry name" value="Homodimeric domain of signal transducing histidine kinase"/>
    <property type="match status" value="1"/>
</dbReference>
<keyword evidence="4" id="KW-0902">Two-component regulatory system</keyword>
<evidence type="ECO:0000313" key="7">
    <source>
        <dbReference type="Proteomes" id="UP000737171"/>
    </source>
</evidence>
<dbReference type="RefSeq" id="WP_173123168.1">
    <property type="nucleotide sequence ID" value="NZ_JABRWJ010000004.1"/>
</dbReference>
<evidence type="ECO:0000259" key="5">
    <source>
        <dbReference type="PROSITE" id="PS50109"/>
    </source>
</evidence>
<dbReference type="PRINTS" id="PR00344">
    <property type="entry name" value="BCTRLSENSOR"/>
</dbReference>
<keyword evidence="7" id="KW-1185">Reference proteome</keyword>
<evidence type="ECO:0000256" key="3">
    <source>
        <dbReference type="ARBA" id="ARBA00022553"/>
    </source>
</evidence>
<dbReference type="Pfam" id="PF02518">
    <property type="entry name" value="HATPase_c"/>
    <property type="match status" value="1"/>
</dbReference>
<dbReference type="InterPro" id="IPR036097">
    <property type="entry name" value="HisK_dim/P_sf"/>
</dbReference>
<dbReference type="EC" id="2.7.13.3" evidence="2"/>
<dbReference type="CDD" id="cd00082">
    <property type="entry name" value="HisKA"/>
    <property type="match status" value="1"/>
</dbReference>
<dbReference type="SMART" id="SM00388">
    <property type="entry name" value="HisKA"/>
    <property type="match status" value="1"/>
</dbReference>